<dbReference type="PANTHER" id="PTHR32305:SF15">
    <property type="entry name" value="PROTEIN RHSA-RELATED"/>
    <property type="match status" value="1"/>
</dbReference>
<dbReference type="InParanoid" id="H8MPN7"/>
<keyword evidence="1" id="KW-0732">Signal</keyword>
<evidence type="ECO:0000313" key="3">
    <source>
        <dbReference type="EMBL" id="AFE10134.1"/>
    </source>
</evidence>
<dbReference type="Proteomes" id="UP000007587">
    <property type="component" value="Chromosome"/>
</dbReference>
<accession>H8MPN7</accession>
<dbReference type="PANTHER" id="PTHR32305">
    <property type="match status" value="1"/>
</dbReference>
<evidence type="ECO:0000313" key="4">
    <source>
        <dbReference type="Proteomes" id="UP000007587"/>
    </source>
</evidence>
<evidence type="ECO:0000259" key="2">
    <source>
        <dbReference type="Pfam" id="PF20148"/>
    </source>
</evidence>
<dbReference type="Pfam" id="PF20148">
    <property type="entry name" value="DUF6531"/>
    <property type="match status" value="1"/>
</dbReference>
<feature type="chain" id="PRO_5003615628" evidence="1">
    <location>
        <begin position="25"/>
        <end position="1915"/>
    </location>
</feature>
<feature type="signal peptide" evidence="1">
    <location>
        <begin position="1"/>
        <end position="24"/>
    </location>
</feature>
<dbReference type="STRING" id="1144275.COCOR_03700"/>
<dbReference type="InterPro" id="IPR045351">
    <property type="entry name" value="DUF6531"/>
</dbReference>
<organism evidence="3 4">
    <name type="scientific">Corallococcus coralloides (strain ATCC 25202 / DSM 2259 / NBRC 100086 / M2)</name>
    <name type="common">Myxococcus coralloides</name>
    <dbReference type="NCBI Taxonomy" id="1144275"/>
    <lineage>
        <taxon>Bacteria</taxon>
        <taxon>Pseudomonadati</taxon>
        <taxon>Myxococcota</taxon>
        <taxon>Myxococcia</taxon>
        <taxon>Myxococcales</taxon>
        <taxon>Cystobacterineae</taxon>
        <taxon>Myxococcaceae</taxon>
        <taxon>Corallococcus</taxon>
    </lineage>
</organism>
<dbReference type="Gene3D" id="2.180.10.10">
    <property type="entry name" value="RHS repeat-associated core"/>
    <property type="match status" value="3"/>
</dbReference>
<proteinExistence type="predicted"/>
<dbReference type="InterPro" id="IPR022385">
    <property type="entry name" value="Rhs_assc_core"/>
</dbReference>
<feature type="domain" description="DUF6531" evidence="2">
    <location>
        <begin position="112"/>
        <end position="204"/>
    </location>
</feature>
<gene>
    <name evidence="3" type="primary">rhsD</name>
    <name evidence="3" type="ordered locus">COCOR_03700</name>
</gene>
<reference evidence="3 4" key="1">
    <citation type="journal article" date="2012" name="J. Bacteriol.">
        <title>Complete Genome Sequence of the Fruiting Myxobacterium Corallococcus coralloides DSM 2259.</title>
        <authorList>
            <person name="Huntley S."/>
            <person name="Zhang Y."/>
            <person name="Treuner-Lange A."/>
            <person name="Kneip S."/>
            <person name="Sensen C.W."/>
            <person name="Sogaard-Andersen L."/>
        </authorList>
    </citation>
    <scope>NUCLEOTIDE SEQUENCE [LARGE SCALE GENOMIC DNA]</scope>
    <source>
        <strain evidence="4">ATCC 25202 / DSM 2259 / NBRC 100086 / M2</strain>
    </source>
</reference>
<dbReference type="KEGG" id="ccx:COCOR_03700"/>
<dbReference type="NCBIfam" id="TIGR03696">
    <property type="entry name" value="Rhs_assc_core"/>
    <property type="match status" value="1"/>
</dbReference>
<dbReference type="OrthoDB" id="9757552at2"/>
<dbReference type="RefSeq" id="WP_014396512.1">
    <property type="nucleotide sequence ID" value="NC_017030.1"/>
</dbReference>
<sequence length="1915" mass="203967">MSSSFKPLALLAAVLACLPGVGLAQDSCVNNIITHCDDGKQVQCTCDGSSRCGDLTNCKDDPFCNPVNPAPGAPNNAASCCRSTWACATPPLPCEDGNCRCSPEGERLPTAGDPVNAASGESILVETDLELGSATGALTLRRFYTSDSAAWSYTGNVVNNVPKPFGGVLGSQSSLHWSHEYYSFVHLTSSRWTVVRGNGAQSHFTPCTGTTCSATASTNSGSKRERLQKTATGFTLVEVGGRKLVFEAKHLESVGGQTRYFLSRIVSPKDVTLATLAYAAPPGPVCLPAAAMGSTPGVPYLASVTGASGAMDFQYVSLHRPYPYNGSHCVLRSVTRRGESSPAVTYAYQLEGSTEVAGHIVSATTPSTVRTYTFTSNALKVSTGNVLVMTHTYSLDSQGSSTGKVTSVTGAGEQLAVGTSQSTSCQPGSNCCGVAPSKRDLTNSNAGRGDGTSGSAGFMQSFETLTNASQATGPRLYRTVDSCTVAGACSPGNERNEWECATSTSPGFLKAKKDKRDFWEVYSYAAPSSTSVPASLLEKTSVKRGAQDMTGTGALAEEAFSYTYGPNGEQLLSSSEKASVLGAAGQKARTFNRYDATGRLSAAISSGWTRVFNASTGTWSSEQQWRGTFFLTIRTGESTADPFGRTVEQHGPCLVSSEAATDCATGTVFPVTRNYYWADTETTPRRNQLQKVALYPAGLTSTPIDTLFNAYDAGGHVTEMVDANGVTFLSTYLDKQLLTQTVRVTGQPDVVTGYGYDSAGNQTYVQLPEGNYDVSCYRQGTTSGCTGGTLTDKLQWKARSSTATAATWSEKVTYTYWPDGTVNEERYLDASGNTRRLLSYAVDAHRRPTWTKTGTGTGSFVATKSYDATNNLTGEGKPFNAPPAWCAVGTDGQPTSAACTAMQYDGANQLQRIDEHPTAGTTTRTCFKRDAHGNVTSVDTGLAASTNCATATPSANASRYQYDDFGNVVEATLAATGSGSTAGTTRFAYDSQGHSVVKQTPAMASAHVRDHLAYGYDAMGRPLSVSHVSPLVSGGAETLYALGYDAAVSPDASCGTLTNTLGRMRYQDDSFGRIWFSYDAWGRKVKEVRLRTGATTCTGTPFQNPHTLYAYSLNGNLTQVTYPYGRVVIYGYGTGALTDRIERVNVFTYGTGGTSSSTALLSQVDWEPYGGLRGYRMHFGAAIGNGSVEYALGDNAAAAPASCPTTIPSVGTGDATGRLRALWVSTLASGANFTPGSGNGGILKQVYTWRADQLVRSDSCLLGATSPLTETYGYDGLLRLTSATGTLSTTGGAFTSRGFGYDARGNRTSESGEANTWALTYSSAGHPDRLVSRDSTQTGATLGHSFTYDADGRVSQKLWRPADALGNAFHLDFTSGPSSNGGADTVFKAISVNGLTFNYFYDAQGRRRLKDYPTAIKDEYFYNQSQGLLVDQGNGSAFTSTTHPVDEYVWLDGRPVAVIRGKLDASWAHLSDATADCARDGQAAACGTYHLVTDYLGKPVLTLDGQGRVTGTGEYDAFGHVNRVSVDIETPHPYKVTTTTFGGVMKQPDVTGTTLQQRVLFDGLDLWSESKQCNSGYADRSDSVAIRDEASSADLTTRGAWADGRGWTDWVTPGASGVRAAILNSGIASCTQGVTCNDLGCHEDVCNCSTTGFPQGSKQQKGAVISAYEYRRFQTGASPFWTPLRFPGQYHDAETDLFENWNRFYDPAVGHYLQPEPLLQKAAPGGKTTTSEVTNLSAYQYAQSNPTNSIDPDGLFTAGDTCPADLLKPKRTQECKDYAQKHVKDPCMRDCIVQQCENLHVECDSTSPYCKDSHGTPAPWAAAPELLNGNLFCKPLYVGTDLRKRPGTNSVIWCERKFDRDKLKTSEPECLIKILVHEFSHTCGQKHLNDSGDPRRGAGIPGIAGNGIEGCFAKN</sequence>
<protein>
    <submittedName>
        <fullName evidence="3">RhsD protein</fullName>
    </submittedName>
</protein>
<dbReference type="EMBL" id="CP003389">
    <property type="protein sequence ID" value="AFE10134.1"/>
    <property type="molecule type" value="Genomic_DNA"/>
</dbReference>
<evidence type="ECO:0000256" key="1">
    <source>
        <dbReference type="SAM" id="SignalP"/>
    </source>
</evidence>
<reference evidence="4" key="2">
    <citation type="submission" date="2012-03" db="EMBL/GenBank/DDBJ databases">
        <title>Genome sequence of the fruiting myxobacterium Corallococcus coralloides DSM 2259.</title>
        <authorList>
            <person name="Huntley S."/>
            <person name="Zhang Y."/>
            <person name="Treuner-Lange A."/>
            <person name="Sensen C.W."/>
            <person name="Sogaard-Andersen L."/>
        </authorList>
    </citation>
    <scope>NUCLEOTIDE SEQUENCE [LARGE SCALE GENOMIC DNA]</scope>
    <source>
        <strain evidence="4">ATCC 25202 / DSM 2259 / NBRC 100086 / M2</strain>
    </source>
</reference>
<name>H8MPN7_CORCM</name>
<keyword evidence="4" id="KW-1185">Reference proteome</keyword>
<dbReference type="eggNOG" id="COG3209">
    <property type="taxonomic scope" value="Bacteria"/>
</dbReference>
<dbReference type="InterPro" id="IPR050708">
    <property type="entry name" value="T6SS_VgrG/RHS"/>
</dbReference>
<dbReference type="HOGENOM" id="CLU_233926_0_0_7"/>
<dbReference type="PROSITE" id="PS51257">
    <property type="entry name" value="PROKAR_LIPOPROTEIN"/>
    <property type="match status" value="1"/>
</dbReference>